<protein>
    <submittedName>
        <fullName evidence="1">Uncharacterized protein</fullName>
    </submittedName>
</protein>
<organism evidence="1 2">
    <name type="scientific">Scleroderma citrinum Foug A</name>
    <dbReference type="NCBI Taxonomy" id="1036808"/>
    <lineage>
        <taxon>Eukaryota</taxon>
        <taxon>Fungi</taxon>
        <taxon>Dikarya</taxon>
        <taxon>Basidiomycota</taxon>
        <taxon>Agaricomycotina</taxon>
        <taxon>Agaricomycetes</taxon>
        <taxon>Agaricomycetidae</taxon>
        <taxon>Boletales</taxon>
        <taxon>Sclerodermatineae</taxon>
        <taxon>Sclerodermataceae</taxon>
        <taxon>Scleroderma</taxon>
    </lineage>
</organism>
<proteinExistence type="predicted"/>
<reference evidence="2" key="2">
    <citation type="submission" date="2015-01" db="EMBL/GenBank/DDBJ databases">
        <title>Evolutionary Origins and Diversification of the Mycorrhizal Mutualists.</title>
        <authorList>
            <consortium name="DOE Joint Genome Institute"/>
            <consortium name="Mycorrhizal Genomics Consortium"/>
            <person name="Kohler A."/>
            <person name="Kuo A."/>
            <person name="Nagy L.G."/>
            <person name="Floudas D."/>
            <person name="Copeland A."/>
            <person name="Barry K.W."/>
            <person name="Cichocki N."/>
            <person name="Veneault-Fourrey C."/>
            <person name="LaButti K."/>
            <person name="Lindquist E.A."/>
            <person name="Lipzen A."/>
            <person name="Lundell T."/>
            <person name="Morin E."/>
            <person name="Murat C."/>
            <person name="Riley R."/>
            <person name="Ohm R."/>
            <person name="Sun H."/>
            <person name="Tunlid A."/>
            <person name="Henrissat B."/>
            <person name="Grigoriev I.V."/>
            <person name="Hibbett D.S."/>
            <person name="Martin F."/>
        </authorList>
    </citation>
    <scope>NUCLEOTIDE SEQUENCE [LARGE SCALE GENOMIC DNA]</scope>
    <source>
        <strain evidence="2">Foug A</strain>
    </source>
</reference>
<evidence type="ECO:0000313" key="1">
    <source>
        <dbReference type="EMBL" id="KIM67464.1"/>
    </source>
</evidence>
<dbReference type="OrthoDB" id="2792146at2759"/>
<feature type="non-terminal residue" evidence="1">
    <location>
        <position position="1"/>
    </location>
</feature>
<dbReference type="AlphaFoldDB" id="A0A0C3EGN1"/>
<dbReference type="EMBL" id="KN822012">
    <property type="protein sequence ID" value="KIM67464.1"/>
    <property type="molecule type" value="Genomic_DNA"/>
</dbReference>
<name>A0A0C3EGN1_9AGAM</name>
<dbReference type="HOGENOM" id="CLU_159699_0_0_1"/>
<evidence type="ECO:0000313" key="2">
    <source>
        <dbReference type="Proteomes" id="UP000053989"/>
    </source>
</evidence>
<gene>
    <name evidence="1" type="ORF">SCLCIDRAFT_107416</name>
</gene>
<dbReference type="Proteomes" id="UP000053989">
    <property type="component" value="Unassembled WGS sequence"/>
</dbReference>
<accession>A0A0C3EGN1</accession>
<reference evidence="1 2" key="1">
    <citation type="submission" date="2014-04" db="EMBL/GenBank/DDBJ databases">
        <authorList>
            <consortium name="DOE Joint Genome Institute"/>
            <person name="Kuo A."/>
            <person name="Kohler A."/>
            <person name="Nagy L.G."/>
            <person name="Floudas D."/>
            <person name="Copeland A."/>
            <person name="Barry K.W."/>
            <person name="Cichocki N."/>
            <person name="Veneault-Fourrey C."/>
            <person name="LaButti K."/>
            <person name="Lindquist E.A."/>
            <person name="Lipzen A."/>
            <person name="Lundell T."/>
            <person name="Morin E."/>
            <person name="Murat C."/>
            <person name="Sun H."/>
            <person name="Tunlid A."/>
            <person name="Henrissat B."/>
            <person name="Grigoriev I.V."/>
            <person name="Hibbett D.S."/>
            <person name="Martin F."/>
            <person name="Nordberg H.P."/>
            <person name="Cantor M.N."/>
            <person name="Hua S.X."/>
        </authorList>
    </citation>
    <scope>NUCLEOTIDE SEQUENCE [LARGE SCALE GENOMIC DNA]</scope>
    <source>
        <strain evidence="1 2">Foug A</strain>
    </source>
</reference>
<sequence length="136" mass="15429">PINLFIGSADELFGPITTIQCTGHPVTHIPWSASKTDPLQSTLKVSDWERINDVHRIISDANKLQQSFSSKNHATLWCAVPALKELQTSWEVKKNMTRYMLYHEALARGLAKIGKYYNRLNDKPVYVLALGKSNIY</sequence>
<keyword evidence="2" id="KW-1185">Reference proteome</keyword>
<dbReference type="InParanoid" id="A0A0C3EGN1"/>